<name>A0A1H6F9B8_9GAMM</name>
<dbReference type="EMBL" id="FMSV02000376">
    <property type="protein sequence ID" value="SEH05726.1"/>
    <property type="molecule type" value="Genomic_DNA"/>
</dbReference>
<evidence type="ECO:0000313" key="4">
    <source>
        <dbReference type="Proteomes" id="UP000236724"/>
    </source>
</evidence>
<dbReference type="CDD" id="cd16329">
    <property type="entry name" value="LolA_like"/>
    <property type="match status" value="1"/>
</dbReference>
<evidence type="ECO:0000313" key="3">
    <source>
        <dbReference type="EMBL" id="SEH05726.1"/>
    </source>
</evidence>
<keyword evidence="1" id="KW-0732">Signal</keyword>
<proteinExistence type="predicted"/>
<dbReference type="OrthoDB" id="9803781at2"/>
<accession>A0A1H6F9B8</accession>
<dbReference type="RefSeq" id="WP_103919613.1">
    <property type="nucleotide sequence ID" value="NZ_FMSV02000376.1"/>
</dbReference>
<dbReference type="Proteomes" id="UP000236724">
    <property type="component" value="Unassembled WGS sequence"/>
</dbReference>
<feature type="chain" id="PRO_5014906204" description="Uncharacterized protein TP-0789 domain-containing protein" evidence="1">
    <location>
        <begin position="23"/>
        <end position="262"/>
    </location>
</feature>
<feature type="domain" description="Uncharacterized protein TP-0789" evidence="2">
    <location>
        <begin position="78"/>
        <end position="260"/>
    </location>
</feature>
<protein>
    <recommendedName>
        <fullName evidence="2">Uncharacterized protein TP-0789 domain-containing protein</fullName>
    </recommendedName>
</protein>
<dbReference type="Pfam" id="PF17131">
    <property type="entry name" value="LolA_like"/>
    <property type="match status" value="1"/>
</dbReference>
<organism evidence="3 4">
    <name type="scientific">Candidatus Venteria ishoeyi</name>
    <dbReference type="NCBI Taxonomy" id="1899563"/>
    <lineage>
        <taxon>Bacteria</taxon>
        <taxon>Pseudomonadati</taxon>
        <taxon>Pseudomonadota</taxon>
        <taxon>Gammaproteobacteria</taxon>
        <taxon>Thiotrichales</taxon>
        <taxon>Thiotrichaceae</taxon>
        <taxon>Venteria</taxon>
    </lineage>
</organism>
<gene>
    <name evidence="3" type="ORF">MBHS_01581</name>
</gene>
<sequence length="262" mass="30600">MKLIQSAQFALPFLLFSALAMAGDAEDKGLEIAKQRKAHDKGWGDSQAKMIMILRNKNGRESQRNIRIKSLEMENDGDKGLTIFDRPRDVKGTAFLSFSHSLGNDDQWLYLPALKRVKRISSKNKSGPFMGSEFAYEDLSSFEIEKYSYKYLSDEKCGELNCYKVENKPLYKHSGYTKIISWLDDQEYRVHKTEYYDRKGSLLKTLSFKGYQQYKNKYWRADQYMMLNHQTGKSTQLTWSDYKFSVGLTAKDFNKNVLKRIR</sequence>
<dbReference type="AlphaFoldDB" id="A0A1H6F9B8"/>
<evidence type="ECO:0000259" key="2">
    <source>
        <dbReference type="Pfam" id="PF17131"/>
    </source>
</evidence>
<feature type="signal peptide" evidence="1">
    <location>
        <begin position="1"/>
        <end position="22"/>
    </location>
</feature>
<dbReference type="InterPro" id="IPR033399">
    <property type="entry name" value="TP_0789-like"/>
</dbReference>
<evidence type="ECO:0000256" key="1">
    <source>
        <dbReference type="SAM" id="SignalP"/>
    </source>
</evidence>
<dbReference type="Gene3D" id="2.50.20.10">
    <property type="entry name" value="Lipoprotein localisation LolA/LolB/LppX"/>
    <property type="match status" value="1"/>
</dbReference>
<reference evidence="3 4" key="1">
    <citation type="submission" date="2016-10" db="EMBL/GenBank/DDBJ databases">
        <authorList>
            <person name="de Groot N.N."/>
        </authorList>
    </citation>
    <scope>NUCLEOTIDE SEQUENCE [LARGE SCALE GENOMIC DNA]</scope>
    <source>
        <strain evidence="3">MBHS1</strain>
    </source>
</reference>
<keyword evidence="4" id="KW-1185">Reference proteome</keyword>